<name>A0A6J5H5N3_9BURK</name>
<reference evidence="1 2" key="1">
    <citation type="submission" date="2020-04" db="EMBL/GenBank/DDBJ databases">
        <authorList>
            <person name="De Canck E."/>
        </authorList>
    </citation>
    <scope>NUCLEOTIDE SEQUENCE [LARGE SCALE GENOMIC DNA]</scope>
    <source>
        <strain evidence="1 2">LMG 28688</strain>
    </source>
</reference>
<keyword evidence="2" id="KW-1185">Reference proteome</keyword>
<evidence type="ECO:0000313" key="1">
    <source>
        <dbReference type="EMBL" id="CAB3809373.1"/>
    </source>
</evidence>
<dbReference type="EMBL" id="CADIKL010000066">
    <property type="protein sequence ID" value="CAB3809373.1"/>
    <property type="molecule type" value="Genomic_DNA"/>
</dbReference>
<proteinExistence type="predicted"/>
<dbReference type="AlphaFoldDB" id="A0A6J5H5N3"/>
<dbReference type="RefSeq" id="WP_175198380.1">
    <property type="nucleotide sequence ID" value="NZ_CADIKL010000066.1"/>
</dbReference>
<accession>A0A6J5H5N3</accession>
<evidence type="ECO:0000313" key="2">
    <source>
        <dbReference type="Proteomes" id="UP000494119"/>
    </source>
</evidence>
<protein>
    <recommendedName>
        <fullName evidence="3">Core-binding (CB) domain-containing protein</fullName>
    </recommendedName>
</protein>
<evidence type="ECO:0008006" key="3">
    <source>
        <dbReference type="Google" id="ProtNLM"/>
    </source>
</evidence>
<dbReference type="Proteomes" id="UP000494119">
    <property type="component" value="Unassembled WGS sequence"/>
</dbReference>
<organism evidence="1 2">
    <name type="scientific">Paraburkholderia caffeinitolerans</name>
    <dbReference type="NCBI Taxonomy" id="1723730"/>
    <lineage>
        <taxon>Bacteria</taxon>
        <taxon>Pseudomonadati</taxon>
        <taxon>Pseudomonadota</taxon>
        <taxon>Betaproteobacteria</taxon>
        <taxon>Burkholderiales</taxon>
        <taxon>Burkholderiaceae</taxon>
        <taxon>Paraburkholderia</taxon>
    </lineage>
</organism>
<gene>
    <name evidence="1" type="ORF">LMG28688_06977</name>
</gene>
<sequence>MGTALITPRPLDKLALPDDLDGRNGTNRAIGRRQIGAYDDLDAFSAWLARVASTKNAFDNYRKDTELLLVCLIVQLSKPLSSLTHEDLLL</sequence>